<comment type="caution">
    <text evidence="2">The sequence shown here is derived from an EMBL/GenBank/DDBJ whole genome shotgun (WGS) entry which is preliminary data.</text>
</comment>
<reference evidence="2" key="2">
    <citation type="journal article" date="2020" name="Nat. Commun.">
        <title>Large-scale genome sequencing of mycorrhizal fungi provides insights into the early evolution of symbiotic traits.</title>
        <authorList>
            <person name="Miyauchi S."/>
            <person name="Kiss E."/>
            <person name="Kuo A."/>
            <person name="Drula E."/>
            <person name="Kohler A."/>
            <person name="Sanchez-Garcia M."/>
            <person name="Morin E."/>
            <person name="Andreopoulos B."/>
            <person name="Barry K.W."/>
            <person name="Bonito G."/>
            <person name="Buee M."/>
            <person name="Carver A."/>
            <person name="Chen C."/>
            <person name="Cichocki N."/>
            <person name="Clum A."/>
            <person name="Culley D."/>
            <person name="Crous P.W."/>
            <person name="Fauchery L."/>
            <person name="Girlanda M."/>
            <person name="Hayes R.D."/>
            <person name="Keri Z."/>
            <person name="LaButti K."/>
            <person name="Lipzen A."/>
            <person name="Lombard V."/>
            <person name="Magnuson J."/>
            <person name="Maillard F."/>
            <person name="Murat C."/>
            <person name="Nolan M."/>
            <person name="Ohm R.A."/>
            <person name="Pangilinan J."/>
            <person name="Pereira M.F."/>
            <person name="Perotto S."/>
            <person name="Peter M."/>
            <person name="Pfister S."/>
            <person name="Riley R."/>
            <person name="Sitrit Y."/>
            <person name="Stielow J.B."/>
            <person name="Szollosi G."/>
            <person name="Zifcakova L."/>
            <person name="Stursova M."/>
            <person name="Spatafora J.W."/>
            <person name="Tedersoo L."/>
            <person name="Vaario L.M."/>
            <person name="Yamada A."/>
            <person name="Yan M."/>
            <person name="Wang P."/>
            <person name="Xu J."/>
            <person name="Bruns T."/>
            <person name="Baldrian P."/>
            <person name="Vilgalys R."/>
            <person name="Dunand C."/>
            <person name="Henrissat B."/>
            <person name="Grigoriev I.V."/>
            <person name="Hibbett D."/>
            <person name="Nagy L.G."/>
            <person name="Martin F.M."/>
        </authorList>
    </citation>
    <scope>NUCLEOTIDE SEQUENCE</scope>
    <source>
        <strain evidence="2">Prilba</strain>
    </source>
</reference>
<feature type="region of interest" description="Disordered" evidence="1">
    <location>
        <begin position="17"/>
        <end position="52"/>
    </location>
</feature>
<sequence>MDVEIASITQLTNSVQLAEPPNLHAPPLENDSDAGMDLDGENDPSKHFSSTRSSGIDVILGGIPKWGQDAAVGTHTQMGDSWSSDSEYEALATSGEAVLASRITLLPTALVSDSRDVLHAIFESMENHEDDADDSEWLDSEDDDEMLSGDEVVLAVRSMALYRTLTEVHGSHVNANMRQDVSDPDRHLEIVGTVLLGDPSPWFYVKMNARTPEMSSAAEMDTRVALSRCVPMTFH</sequence>
<accession>A0A9P5N0E0</accession>
<name>A0A9P5N0E0_9AGAM</name>
<protein>
    <submittedName>
        <fullName evidence="2">Uncharacterized protein</fullName>
    </submittedName>
</protein>
<evidence type="ECO:0000313" key="2">
    <source>
        <dbReference type="EMBL" id="KAF8483369.1"/>
    </source>
</evidence>
<keyword evidence="3" id="KW-1185">Reference proteome</keyword>
<evidence type="ECO:0000256" key="1">
    <source>
        <dbReference type="SAM" id="MobiDB-lite"/>
    </source>
</evidence>
<dbReference type="AlphaFoldDB" id="A0A9P5N0E0"/>
<reference evidence="2" key="1">
    <citation type="submission" date="2019-10" db="EMBL/GenBank/DDBJ databases">
        <authorList>
            <consortium name="DOE Joint Genome Institute"/>
            <person name="Kuo A."/>
            <person name="Miyauchi S."/>
            <person name="Kiss E."/>
            <person name="Drula E."/>
            <person name="Kohler A."/>
            <person name="Sanchez-Garcia M."/>
            <person name="Andreopoulos B."/>
            <person name="Barry K.W."/>
            <person name="Bonito G."/>
            <person name="Buee M."/>
            <person name="Carver A."/>
            <person name="Chen C."/>
            <person name="Cichocki N."/>
            <person name="Clum A."/>
            <person name="Culley D."/>
            <person name="Crous P.W."/>
            <person name="Fauchery L."/>
            <person name="Girlanda M."/>
            <person name="Hayes R."/>
            <person name="Keri Z."/>
            <person name="LaButti K."/>
            <person name="Lipzen A."/>
            <person name="Lombard V."/>
            <person name="Magnuson J."/>
            <person name="Maillard F."/>
            <person name="Morin E."/>
            <person name="Murat C."/>
            <person name="Nolan M."/>
            <person name="Ohm R."/>
            <person name="Pangilinan J."/>
            <person name="Pereira M."/>
            <person name="Perotto S."/>
            <person name="Peter M."/>
            <person name="Riley R."/>
            <person name="Sitrit Y."/>
            <person name="Stielow B."/>
            <person name="Szollosi G."/>
            <person name="Zifcakova L."/>
            <person name="Stursova M."/>
            <person name="Spatafora J.W."/>
            <person name="Tedersoo L."/>
            <person name="Vaario L.-M."/>
            <person name="Yamada A."/>
            <person name="Yan M."/>
            <person name="Wang P."/>
            <person name="Xu J."/>
            <person name="Bruns T."/>
            <person name="Baldrian P."/>
            <person name="Vilgalys R."/>
            <person name="Henrissat B."/>
            <person name="Grigoriev I.V."/>
            <person name="Hibbett D."/>
            <person name="Nagy L.G."/>
            <person name="Martin F.M."/>
        </authorList>
    </citation>
    <scope>NUCLEOTIDE SEQUENCE</scope>
    <source>
        <strain evidence="2">Prilba</strain>
    </source>
</reference>
<dbReference type="Proteomes" id="UP000759537">
    <property type="component" value="Unassembled WGS sequence"/>
</dbReference>
<feature type="compositionally biased region" description="Acidic residues" evidence="1">
    <location>
        <begin position="30"/>
        <end position="42"/>
    </location>
</feature>
<organism evidence="2 3">
    <name type="scientific">Russula ochroleuca</name>
    <dbReference type="NCBI Taxonomy" id="152965"/>
    <lineage>
        <taxon>Eukaryota</taxon>
        <taxon>Fungi</taxon>
        <taxon>Dikarya</taxon>
        <taxon>Basidiomycota</taxon>
        <taxon>Agaricomycotina</taxon>
        <taxon>Agaricomycetes</taxon>
        <taxon>Russulales</taxon>
        <taxon>Russulaceae</taxon>
        <taxon>Russula</taxon>
    </lineage>
</organism>
<dbReference type="OrthoDB" id="3241777at2759"/>
<proteinExistence type="predicted"/>
<gene>
    <name evidence="2" type="ORF">DFH94DRAFT_679916</name>
</gene>
<dbReference type="EMBL" id="WHVB01000004">
    <property type="protein sequence ID" value="KAF8483369.1"/>
    <property type="molecule type" value="Genomic_DNA"/>
</dbReference>
<evidence type="ECO:0000313" key="3">
    <source>
        <dbReference type="Proteomes" id="UP000759537"/>
    </source>
</evidence>